<dbReference type="GeneID" id="7400060"/>
<dbReference type="InterPro" id="IPR001322">
    <property type="entry name" value="Lamin_tail_dom"/>
</dbReference>
<protein>
    <submittedName>
        <fullName evidence="3">Beta-lactamase domain protein</fullName>
    </submittedName>
</protein>
<evidence type="ECO:0000313" key="3">
    <source>
        <dbReference type="EMBL" id="ACM57445.1"/>
    </source>
</evidence>
<accession>B9LQ07</accession>
<gene>
    <name evidence="3" type="ordered locus">Hlac_1867</name>
</gene>
<feature type="compositionally biased region" description="Basic and acidic residues" evidence="1">
    <location>
        <begin position="306"/>
        <end position="321"/>
    </location>
</feature>
<dbReference type="eggNOG" id="arCOG03009">
    <property type="taxonomic scope" value="Archaea"/>
</dbReference>
<dbReference type="SUPFAM" id="SSF74853">
    <property type="entry name" value="Lamin A/C globular tail domain"/>
    <property type="match status" value="1"/>
</dbReference>
<dbReference type="Gene3D" id="3.60.15.10">
    <property type="entry name" value="Ribonuclease Z/Hydroxyacylglutathione hydrolase-like"/>
    <property type="match status" value="1"/>
</dbReference>
<dbReference type="PROSITE" id="PS51257">
    <property type="entry name" value="PROKAR_LIPOPROTEIN"/>
    <property type="match status" value="1"/>
</dbReference>
<dbReference type="PROSITE" id="PS51841">
    <property type="entry name" value="LTD"/>
    <property type="match status" value="1"/>
</dbReference>
<dbReference type="EMBL" id="CP001365">
    <property type="protein sequence ID" value="ACM57445.1"/>
    <property type="molecule type" value="Genomic_DNA"/>
</dbReference>
<organism evidence="3 4">
    <name type="scientific">Halorubrum lacusprofundi (strain ATCC 49239 / DSM 5036 / JCM 8891 / ACAM 34)</name>
    <dbReference type="NCBI Taxonomy" id="416348"/>
    <lineage>
        <taxon>Archaea</taxon>
        <taxon>Methanobacteriati</taxon>
        <taxon>Methanobacteriota</taxon>
        <taxon>Stenosarchaea group</taxon>
        <taxon>Halobacteria</taxon>
        <taxon>Halobacteriales</taxon>
        <taxon>Haloferacaceae</taxon>
        <taxon>Halorubrum</taxon>
    </lineage>
</organism>
<dbReference type="SUPFAM" id="SSF56281">
    <property type="entry name" value="Metallo-hydrolase/oxidoreductase"/>
    <property type="match status" value="1"/>
</dbReference>
<dbReference type="SMART" id="SM00849">
    <property type="entry name" value="Lactamase_B"/>
    <property type="match status" value="1"/>
</dbReference>
<dbReference type="InterPro" id="IPR036415">
    <property type="entry name" value="Lamin_tail_dom_sf"/>
</dbReference>
<dbReference type="InterPro" id="IPR035681">
    <property type="entry name" value="ComA-like_MBL"/>
</dbReference>
<dbReference type="CDD" id="cd07731">
    <property type="entry name" value="ComA-like_MBL-fold"/>
    <property type="match status" value="1"/>
</dbReference>
<dbReference type="HOGENOM" id="CLU_010363_0_1_2"/>
<dbReference type="PANTHER" id="PTHR30619">
    <property type="entry name" value="DNA INTERNALIZATION/COMPETENCE PROTEIN COMEC/REC2"/>
    <property type="match status" value="1"/>
</dbReference>
<evidence type="ECO:0000259" key="2">
    <source>
        <dbReference type="PROSITE" id="PS51841"/>
    </source>
</evidence>
<dbReference type="RefSeq" id="WP_015910575.1">
    <property type="nucleotide sequence ID" value="NC_012029.1"/>
</dbReference>
<feature type="compositionally biased region" description="Acidic residues" evidence="1">
    <location>
        <begin position="350"/>
        <end position="363"/>
    </location>
</feature>
<feature type="region of interest" description="Disordered" evidence="1">
    <location>
        <begin position="341"/>
        <end position="367"/>
    </location>
</feature>
<evidence type="ECO:0000256" key="1">
    <source>
        <dbReference type="SAM" id="MobiDB-lite"/>
    </source>
</evidence>
<dbReference type="InterPro" id="IPR001279">
    <property type="entry name" value="Metallo-B-lactamas"/>
</dbReference>
<feature type="region of interest" description="Disordered" evidence="1">
    <location>
        <begin position="304"/>
        <end position="329"/>
    </location>
</feature>
<dbReference type="Pfam" id="PF00753">
    <property type="entry name" value="Lactamase_B"/>
    <property type="match status" value="1"/>
</dbReference>
<dbReference type="Proteomes" id="UP000000740">
    <property type="component" value="Chromosome 1"/>
</dbReference>
<reference evidence="3 4" key="1">
    <citation type="journal article" date="2016" name="Stand. Genomic Sci.">
        <title>Complete genome sequence of the Antarctic Halorubrum lacusprofundi type strain ACAM 34.</title>
        <authorList>
            <person name="Anderson I.J."/>
            <person name="DasSarma P."/>
            <person name="Lucas S."/>
            <person name="Copeland A."/>
            <person name="Lapidus A."/>
            <person name="Del Rio T.G."/>
            <person name="Tice H."/>
            <person name="Dalin E."/>
            <person name="Bruce D.C."/>
            <person name="Goodwin L."/>
            <person name="Pitluck S."/>
            <person name="Sims D."/>
            <person name="Brettin T.S."/>
            <person name="Detter J.C."/>
            <person name="Han C.S."/>
            <person name="Larimer F."/>
            <person name="Hauser L."/>
            <person name="Land M."/>
            <person name="Ivanova N."/>
            <person name="Richardson P."/>
            <person name="Cavicchioli R."/>
            <person name="DasSarma S."/>
            <person name="Woese C.R."/>
            <person name="Kyrpides N.C."/>
        </authorList>
    </citation>
    <scope>NUCLEOTIDE SEQUENCE [LARGE SCALE GENOMIC DNA]</scope>
    <source>
        <strain evidence="4">ATCC 49239 / DSM 5036 / JCM 8891 / ACAM 34</strain>
    </source>
</reference>
<feature type="domain" description="LTD" evidence="2">
    <location>
        <begin position="357"/>
        <end position="477"/>
    </location>
</feature>
<name>B9LQ07_HALLT</name>
<dbReference type="AlphaFoldDB" id="B9LQ07"/>
<dbReference type="PANTHER" id="PTHR30619:SF1">
    <property type="entry name" value="RECOMBINATION PROTEIN 2"/>
    <property type="match status" value="1"/>
</dbReference>
<dbReference type="InterPro" id="IPR052159">
    <property type="entry name" value="Competence_DNA_uptake"/>
</dbReference>
<dbReference type="Gene3D" id="2.60.40.1260">
    <property type="entry name" value="Lamin Tail domain"/>
    <property type="match status" value="1"/>
</dbReference>
<dbReference type="Pfam" id="PF00932">
    <property type="entry name" value="LTD"/>
    <property type="match status" value="1"/>
</dbReference>
<proteinExistence type="predicted"/>
<dbReference type="KEGG" id="hla:Hlac_1867"/>
<keyword evidence="4" id="KW-1185">Reference proteome</keyword>
<evidence type="ECO:0000313" key="4">
    <source>
        <dbReference type="Proteomes" id="UP000000740"/>
    </source>
</evidence>
<dbReference type="InterPro" id="IPR036866">
    <property type="entry name" value="RibonucZ/Hydroxyglut_hydro"/>
</dbReference>
<sequence length="477" mass="50694">MIHSRKLSHVLLLVGVVVLAGCAGASLGDPISADATPNSGSDITAANGSLEVHYINVGQSVSTLVIEPDGETMLVDTGHYNDDGKYVLEYLRRHDITRIDHLVSSHNDADHIGGNAAIIDYYETEAGGIGAVYDPGLAASTLTYGEYLDAVEAHEVTLYETREGDSVSFGKTTVDVLGPPEPYLENEARNENSIVLKLTHGETSFMLSGDAEDDQEAYLVDTYGARLQSTVLKAGHHGSSSSSSGAFLDAVGPRVAVISSAYDSQYGHPHEEVLQRFTDRSVSTYWTATHGDIVFVSDGTNISVRTQRDAPTEPQSLRDGDPIEPGTPGDVVERAQIGSGGAVAVTDGGDTTDDSAGSDDETATDSNGTLAIATINADAAGDDRETLNDEYIVFENEGTETLDLSGWTVEDEVGKRYAMPDGVTLAPDETLTLRTGSGTDTERELYWGSDSPIWNNAGDTVIVTNTTGDRVLEESYE</sequence>